<feature type="region of interest" description="Disordered" evidence="7">
    <location>
        <begin position="1"/>
        <end position="89"/>
    </location>
</feature>
<comment type="function">
    <text evidence="6">Component of the 90S pre-ribosome involved in the maturation of rRNAs. Required for early cleavages of the pre-RNAs in the 40S ribosomal subunit maturation pathway.</text>
</comment>
<keyword evidence="5 6" id="KW-0539">Nucleus</keyword>
<dbReference type="GO" id="GO:0030686">
    <property type="term" value="C:90S preribosome"/>
    <property type="evidence" value="ECO:0007669"/>
    <property type="project" value="TreeGrafter"/>
</dbReference>
<accession>A0A1J3E423</accession>
<dbReference type="InterPro" id="IPR009292">
    <property type="entry name" value="RRP36"/>
</dbReference>
<evidence type="ECO:0000256" key="3">
    <source>
        <dbReference type="ARBA" id="ARBA00022517"/>
    </source>
</evidence>
<reference evidence="8" key="1">
    <citation type="submission" date="2016-07" db="EMBL/GenBank/DDBJ databases">
        <title>De novo transcriptome assembly of four accessions of the metal hyperaccumulator plant Noccaea caerulescens.</title>
        <authorList>
            <person name="Blande D."/>
            <person name="Halimaa P."/>
            <person name="Tervahauta A.I."/>
            <person name="Aarts M.G."/>
            <person name="Karenlampi S.O."/>
        </authorList>
    </citation>
    <scope>NUCLEOTIDE SEQUENCE</scope>
</reference>
<proteinExistence type="inferred from homology"/>
<feature type="compositionally biased region" description="Acidic residues" evidence="7">
    <location>
        <begin position="17"/>
        <end position="26"/>
    </location>
</feature>
<evidence type="ECO:0000256" key="6">
    <source>
        <dbReference type="RuleBase" id="RU368027"/>
    </source>
</evidence>
<gene>
    <name evidence="8" type="ORF">GA_TR613_c0_g1_i1_g.2036</name>
</gene>
<dbReference type="PANTHER" id="PTHR21738:SF0">
    <property type="entry name" value="RIBOSOMAL RNA PROCESSING PROTEIN 36 HOMOLOG"/>
    <property type="match status" value="1"/>
</dbReference>
<dbReference type="PANTHER" id="PTHR21738">
    <property type="entry name" value="RIBOSOMAL RNA PROCESSING PROTEIN 36 HOMOLOG"/>
    <property type="match status" value="1"/>
</dbReference>
<evidence type="ECO:0000256" key="2">
    <source>
        <dbReference type="ARBA" id="ARBA00009418"/>
    </source>
</evidence>
<dbReference type="GO" id="GO:0000462">
    <property type="term" value="P:maturation of SSU-rRNA from tricistronic rRNA transcript (SSU-rRNA, 5.8S rRNA, LSU-rRNA)"/>
    <property type="evidence" value="ECO:0007669"/>
    <property type="project" value="TreeGrafter"/>
</dbReference>
<organism evidence="8">
    <name type="scientific">Noccaea caerulescens</name>
    <name type="common">Alpine penny-cress</name>
    <name type="synonym">Thlaspi caerulescens</name>
    <dbReference type="NCBI Taxonomy" id="107243"/>
    <lineage>
        <taxon>Eukaryota</taxon>
        <taxon>Viridiplantae</taxon>
        <taxon>Streptophyta</taxon>
        <taxon>Embryophyta</taxon>
        <taxon>Tracheophyta</taxon>
        <taxon>Spermatophyta</taxon>
        <taxon>Magnoliopsida</taxon>
        <taxon>eudicotyledons</taxon>
        <taxon>Gunneridae</taxon>
        <taxon>Pentapetalae</taxon>
        <taxon>rosids</taxon>
        <taxon>malvids</taxon>
        <taxon>Brassicales</taxon>
        <taxon>Brassicaceae</taxon>
        <taxon>Coluteocarpeae</taxon>
        <taxon>Noccaea</taxon>
    </lineage>
</organism>
<dbReference type="GO" id="GO:0005730">
    <property type="term" value="C:nucleolus"/>
    <property type="evidence" value="ECO:0007669"/>
    <property type="project" value="UniProtKB-SubCell"/>
</dbReference>
<evidence type="ECO:0000313" key="8">
    <source>
        <dbReference type="EMBL" id="JAU24992.1"/>
    </source>
</evidence>
<dbReference type="AlphaFoldDB" id="A0A1J3E423"/>
<feature type="compositionally biased region" description="Basic and acidic residues" evidence="7">
    <location>
        <begin position="41"/>
        <end position="56"/>
    </location>
</feature>
<comment type="subcellular location">
    <subcellularLocation>
        <location evidence="1 6">Nucleus</location>
        <location evidence="1 6">Nucleolus</location>
    </subcellularLocation>
</comment>
<feature type="region of interest" description="Disordered" evidence="7">
    <location>
        <begin position="226"/>
        <end position="250"/>
    </location>
</feature>
<evidence type="ECO:0000256" key="7">
    <source>
        <dbReference type="SAM" id="MobiDB-lite"/>
    </source>
</evidence>
<dbReference type="Pfam" id="PF06102">
    <property type="entry name" value="RRP36"/>
    <property type="match status" value="1"/>
</dbReference>
<keyword evidence="6" id="KW-0687">Ribonucleoprotein</keyword>
<keyword evidence="3 6" id="KW-0690">Ribosome biogenesis</keyword>
<dbReference type="EMBL" id="GEVI01007328">
    <property type="protein sequence ID" value="JAU24992.1"/>
    <property type="molecule type" value="Transcribed_RNA"/>
</dbReference>
<keyword evidence="4 6" id="KW-0698">rRNA processing</keyword>
<evidence type="ECO:0000256" key="5">
    <source>
        <dbReference type="ARBA" id="ARBA00023242"/>
    </source>
</evidence>
<protein>
    <recommendedName>
        <fullName evidence="6">rRNA biogenesis protein RRP36</fullName>
    </recommendedName>
</protein>
<evidence type="ECO:0000256" key="1">
    <source>
        <dbReference type="ARBA" id="ARBA00004604"/>
    </source>
</evidence>
<sequence>MKGGGKFEPSSSKIVFEDSEEDEEEHSDSSVSSSDEEEETGKELTLEEIHKLRADGSRAAPWKPNQEKKKSRANKNRPMELSSKRPVSRYREVIQVPKKVVRDPRFDSLSGNVDTEGFRKRYSFFFEEKLPTEREELKKQLKKTKNPEEVDELKNRLSYVEKWMKYEPSTINKGRAILTEHKKKEREAAKEGKKPYYLKKSEIRNQELIKKYNSLKASGKLESFLDKRRKKNATKDHRFMPYRRADASEQ</sequence>
<comment type="subunit">
    <text evidence="6">Associates with 90S and pre-40S pre-ribosomal particles.</text>
</comment>
<comment type="similarity">
    <text evidence="2 6">Belongs to the RRP36 family.</text>
</comment>
<feature type="compositionally biased region" description="Basic and acidic residues" evidence="7">
    <location>
        <begin position="233"/>
        <end position="250"/>
    </location>
</feature>
<evidence type="ECO:0000256" key="4">
    <source>
        <dbReference type="ARBA" id="ARBA00022552"/>
    </source>
</evidence>
<name>A0A1J3E423_NOCCA</name>